<dbReference type="InterPro" id="IPR016163">
    <property type="entry name" value="Ald_DH_C"/>
</dbReference>
<dbReference type="PANTHER" id="PTHR43353:SF3">
    <property type="entry name" value="ALDEHYDE DEHYDROGENASE-RELATED"/>
    <property type="match status" value="1"/>
</dbReference>
<dbReference type="InterPro" id="IPR016162">
    <property type="entry name" value="Ald_DH_N"/>
</dbReference>
<evidence type="ECO:0000256" key="1">
    <source>
        <dbReference type="ARBA" id="ARBA00023002"/>
    </source>
</evidence>
<protein>
    <submittedName>
        <fullName evidence="3">Aldehyde dehydrogenase (NADP(+))</fullName>
        <ecNumber evidence="3">1.2.1.4</ecNumber>
    </submittedName>
</protein>
<sequence>MTITGQNLIAGEWSGDTQDGFKAFNAQTHSAIDIEFADATALEVNTAITRANEAFTSYSQLSAKQRATFLRTIGAEILALGDELVETACGETGLPAMRIQGERGRTIAQLGLFADLLEAGEYQGIVEHADNDRQPLPKPDTRLGYLPLGVVGVFAASNFPLAFSTAGGDTASALAAGCPVVMKAHAAHPATAELVARAILKAIELCEVDRGVFSLIQGKNYAIATQMVTHPLIKAVGFTGSERVGMILQAQIHQRPEPIPFYGELGSINPQFIMPNKVAQDGAEIAQALVASLMMGQGQFCTSPGVWLVAGGEKSKNYQTFIKSASEALAQQPAGVMLTPAMCASYKAAVAERKEVAGVTLLATGQSGNEQECSASLFATDFATFAKTPLLQEEVFGFSALVVRCADEAEMMQFVSLIKGNLTASIHGVDSDLALSKELSLSLAHKVGRLIYNQMPTGVEVCASMNHGGPFPASTNIRTTSVGSEAITRFRRPICYQNMPAELLPSLLQD</sequence>
<gene>
    <name evidence="3" type="ORF">ND2E_3293</name>
</gene>
<dbReference type="InterPro" id="IPR015590">
    <property type="entry name" value="Aldehyde_DH_dom"/>
</dbReference>
<dbReference type="GO" id="GO:0033721">
    <property type="term" value="F:aldehyde dehydrogenase (NADP+) activity"/>
    <property type="evidence" value="ECO:0007669"/>
    <property type="project" value="UniProtKB-EC"/>
</dbReference>
<evidence type="ECO:0000259" key="2">
    <source>
        <dbReference type="Pfam" id="PF00171"/>
    </source>
</evidence>
<dbReference type="InterPro" id="IPR050740">
    <property type="entry name" value="Aldehyde_DH_Superfamily"/>
</dbReference>
<dbReference type="Pfam" id="PF00171">
    <property type="entry name" value="Aldedh"/>
    <property type="match status" value="1"/>
</dbReference>
<dbReference type="Proteomes" id="UP000029843">
    <property type="component" value="Unassembled WGS sequence"/>
</dbReference>
<reference evidence="3 4" key="1">
    <citation type="submission" date="2014-08" db="EMBL/GenBank/DDBJ databases">
        <title>Genomic and Phenotypic Diversity of Colwellia psychrerythraea strains from Disparate Marine Basins.</title>
        <authorList>
            <person name="Techtmann S.M."/>
            <person name="Stelling S.C."/>
            <person name="Utturkar S.M."/>
            <person name="Alshibli N."/>
            <person name="Harris A."/>
            <person name="Brown S.D."/>
            <person name="Hazen T.C."/>
        </authorList>
    </citation>
    <scope>NUCLEOTIDE SEQUENCE [LARGE SCALE GENOMIC DNA]</scope>
    <source>
        <strain evidence="3 4">ND2E</strain>
    </source>
</reference>
<feature type="domain" description="Aldehyde dehydrogenase" evidence="2">
    <location>
        <begin position="20"/>
        <end position="469"/>
    </location>
</feature>
<organism evidence="3 4">
    <name type="scientific">Colwellia psychrerythraea</name>
    <name type="common">Vibrio psychroerythus</name>
    <dbReference type="NCBI Taxonomy" id="28229"/>
    <lineage>
        <taxon>Bacteria</taxon>
        <taxon>Pseudomonadati</taxon>
        <taxon>Pseudomonadota</taxon>
        <taxon>Gammaproteobacteria</taxon>
        <taxon>Alteromonadales</taxon>
        <taxon>Colwelliaceae</taxon>
        <taxon>Colwellia</taxon>
    </lineage>
</organism>
<dbReference type="Gene3D" id="3.40.605.10">
    <property type="entry name" value="Aldehyde Dehydrogenase, Chain A, domain 1"/>
    <property type="match status" value="1"/>
</dbReference>
<evidence type="ECO:0000313" key="3">
    <source>
        <dbReference type="EMBL" id="KGJ91428.1"/>
    </source>
</evidence>
<dbReference type="InterPro" id="IPR044151">
    <property type="entry name" value="ALDH_KGSADH"/>
</dbReference>
<proteinExistence type="predicted"/>
<dbReference type="OrthoDB" id="9770537at2"/>
<dbReference type="RefSeq" id="WP_033094046.1">
    <property type="nucleotide sequence ID" value="NZ_JQED01000029.1"/>
</dbReference>
<evidence type="ECO:0000313" key="4">
    <source>
        <dbReference type="Proteomes" id="UP000029843"/>
    </source>
</evidence>
<dbReference type="AlphaFoldDB" id="A0A099KP58"/>
<dbReference type="PANTHER" id="PTHR43353">
    <property type="entry name" value="SUCCINATE-SEMIALDEHYDE DEHYDROGENASE, MITOCHONDRIAL"/>
    <property type="match status" value="1"/>
</dbReference>
<keyword evidence="1 3" id="KW-0560">Oxidoreductase</keyword>
<comment type="caution">
    <text evidence="3">The sequence shown here is derived from an EMBL/GenBank/DDBJ whole genome shotgun (WGS) entry which is preliminary data.</text>
</comment>
<dbReference type="CDD" id="cd07129">
    <property type="entry name" value="ALDH_KGSADH"/>
    <property type="match status" value="1"/>
</dbReference>
<dbReference type="EC" id="1.2.1.4" evidence="3"/>
<name>A0A099KP58_COLPS</name>
<dbReference type="Gene3D" id="3.40.309.10">
    <property type="entry name" value="Aldehyde Dehydrogenase, Chain A, domain 2"/>
    <property type="match status" value="1"/>
</dbReference>
<accession>A0A099KP58</accession>
<dbReference type="SUPFAM" id="SSF53720">
    <property type="entry name" value="ALDH-like"/>
    <property type="match status" value="1"/>
</dbReference>
<dbReference type="InterPro" id="IPR016161">
    <property type="entry name" value="Ald_DH/histidinol_DH"/>
</dbReference>
<dbReference type="PATRIC" id="fig|28229.4.peg.2342"/>
<dbReference type="EMBL" id="JQED01000029">
    <property type="protein sequence ID" value="KGJ91428.1"/>
    <property type="molecule type" value="Genomic_DNA"/>
</dbReference>